<dbReference type="EMBL" id="CP038613">
    <property type="protein sequence ID" value="QBY42557.1"/>
    <property type="molecule type" value="Genomic_DNA"/>
</dbReference>
<evidence type="ECO:0000313" key="4">
    <source>
        <dbReference type="Proteomes" id="UP000295134"/>
    </source>
</evidence>
<dbReference type="AlphaFoldDB" id="A0A4P7KR81"/>
<protein>
    <recommendedName>
        <fullName evidence="6">Lipoprotein</fullName>
    </recommendedName>
</protein>
<dbReference type="Proteomes" id="UP001177592">
    <property type="component" value="Chromosome"/>
</dbReference>
<reference evidence="1 4" key="1">
    <citation type="submission" date="2019-03" db="EMBL/GenBank/DDBJ databases">
        <title>Long-read sequencing reveals hyperdense prophage content in a complex bacterial symbiont genome.</title>
        <authorList>
            <person name="Frost C.L."/>
            <person name="Siozios S."/>
            <person name="Nadal-Jimenez P."/>
            <person name="Brockhurst M.A."/>
            <person name="King K.C."/>
            <person name="Darby A.C."/>
            <person name="Hurst G.D.D."/>
        </authorList>
    </citation>
    <scope>NUCLEOTIDE SEQUENCE [LARGE SCALE GENOMIC DNA]</scope>
    <source>
        <strain evidence="1 4">FIN</strain>
    </source>
</reference>
<evidence type="ECO:0000313" key="3">
    <source>
        <dbReference type="EMBL" id="WGM09095.1"/>
    </source>
</evidence>
<evidence type="ECO:0000313" key="1">
    <source>
        <dbReference type="EMBL" id="QBY42557.1"/>
    </source>
</evidence>
<evidence type="ECO:0000313" key="2">
    <source>
        <dbReference type="EMBL" id="WGM06663.1"/>
    </source>
</evidence>
<evidence type="ECO:0008006" key="6">
    <source>
        <dbReference type="Google" id="ProtNLM"/>
    </source>
</evidence>
<dbReference type="EMBL" id="CP123536">
    <property type="protein sequence ID" value="WGM09095.1"/>
    <property type="molecule type" value="Genomic_DNA"/>
</dbReference>
<gene>
    <name evidence="1" type="ORF">ArsFIN_11090</name>
    <name evidence="2" type="ORF">QE258_04905</name>
    <name evidence="3" type="ORF">QE258_27395</name>
</gene>
<dbReference type="KEGG" id="ans:ArsFIN_11090"/>
<sequence length="109" mass="11455">MYKIICLLLSLTLTGCATYKKTYAPDGREAFSIDCSGLASNWGACLSKAGELCSTKGYDMLTNVSDAGHSSTLMANSNADANAIRASSQSNVMAMSGSVINRNLLITCK</sequence>
<evidence type="ECO:0000313" key="5">
    <source>
        <dbReference type="Proteomes" id="UP001177592"/>
    </source>
</evidence>
<dbReference type="Proteomes" id="UP001177592">
    <property type="component" value="Plasmid paNv_CAN13"/>
</dbReference>
<dbReference type="PROSITE" id="PS51257">
    <property type="entry name" value="PROKAR_LIPOPROTEIN"/>
    <property type="match status" value="1"/>
</dbReference>
<dbReference type="GeneID" id="96876330"/>
<dbReference type="Proteomes" id="UP000295134">
    <property type="component" value="Chromosome"/>
</dbReference>
<dbReference type="EMBL" id="CP123523">
    <property type="protein sequence ID" value="WGM06663.1"/>
    <property type="molecule type" value="Genomic_DNA"/>
</dbReference>
<proteinExistence type="predicted"/>
<dbReference type="RefSeq" id="WP_135677526.1">
    <property type="nucleotide sequence ID" value="NZ_CP038613.1"/>
</dbReference>
<name>A0A4P7KR81_9GAMM</name>
<keyword evidence="5" id="KW-1185">Reference proteome</keyword>
<organism evidence="1 4">
    <name type="scientific">Arsenophonus nasoniae</name>
    <name type="common">son-killer infecting Nasonia vitripennis</name>
    <dbReference type="NCBI Taxonomy" id="638"/>
    <lineage>
        <taxon>Bacteria</taxon>
        <taxon>Pseudomonadati</taxon>
        <taxon>Pseudomonadota</taxon>
        <taxon>Gammaproteobacteria</taxon>
        <taxon>Enterobacterales</taxon>
        <taxon>Morganellaceae</taxon>
        <taxon>Arsenophonus</taxon>
    </lineage>
</organism>
<keyword evidence="3" id="KW-0614">Plasmid</keyword>
<accession>A0A4P7KR81</accession>
<geneLocation type="plasmid" evidence="3 5">
    <name>paNv_CAN13</name>
</geneLocation>
<reference evidence="2" key="2">
    <citation type="submission" date="2023-04" db="EMBL/GenBank/DDBJ databases">
        <title>Genome dynamics across the evolutionary transition to endosymbiosis.</title>
        <authorList>
            <person name="Siozios S."/>
            <person name="Nadal-Jimenez P."/>
            <person name="Azagi T."/>
            <person name="Sprong H."/>
            <person name="Frost C.L."/>
            <person name="Parratt S.R."/>
            <person name="Taylor G."/>
            <person name="Brettell L."/>
            <person name="Lew K.C."/>
            <person name="Croft L."/>
            <person name="King K.C."/>
            <person name="Brockhurst M.A."/>
            <person name="Hypsa V."/>
            <person name="Novakova E."/>
            <person name="Darby A.C."/>
            <person name="Hurst G.D.D."/>
        </authorList>
    </citation>
    <scope>NUCLEOTIDE SEQUENCE</scope>
    <source>
        <strain evidence="2">ANv_CAN</strain>
        <plasmid evidence="3">paNv_CAN13</plasmid>
    </source>
</reference>